<dbReference type="Proteomes" id="UP000179636">
    <property type="component" value="Unassembled WGS sequence"/>
</dbReference>
<dbReference type="EMBL" id="MLHV01000073">
    <property type="protein sequence ID" value="OHT78095.1"/>
    <property type="molecule type" value="Genomic_DNA"/>
</dbReference>
<protein>
    <submittedName>
        <fullName evidence="1">Uncharacterized protein</fullName>
    </submittedName>
</protein>
<keyword evidence="2" id="KW-1185">Reference proteome</keyword>
<organism evidence="1 2">
    <name type="scientific">Mycobacterium syngnathidarum</name>
    <dbReference type="NCBI Taxonomy" id="1908205"/>
    <lineage>
        <taxon>Bacteria</taxon>
        <taxon>Bacillati</taxon>
        <taxon>Actinomycetota</taxon>
        <taxon>Actinomycetes</taxon>
        <taxon>Mycobacteriales</taxon>
        <taxon>Mycobacteriaceae</taxon>
        <taxon>Mycobacterium</taxon>
    </lineage>
</organism>
<gene>
    <name evidence="1" type="ORF">BKG61_30270</name>
</gene>
<accession>A0A1S1JGY9</accession>
<reference evidence="1 2" key="1">
    <citation type="submission" date="2016-10" db="EMBL/GenBank/DDBJ databases">
        <title>Evaluation of Human, Animal and Environmental Mycobacterium chelonae Isolates by Core Genome Phylogenomic Analysis, Targeted Gene Comparison, and Anti-microbial Susceptibility Patterns: A Tale of Mistaken Identities.</title>
        <authorList>
            <person name="Fogelson S.B."/>
            <person name="Camus A.C."/>
            <person name="Lorenz W."/>
            <person name="Vasireddy R."/>
            <person name="Vasireddy S."/>
            <person name="Smith T."/>
            <person name="Brown-Elliott B.A."/>
            <person name="Wallace R.J.Jr."/>
            <person name="Hasan N.A."/>
            <person name="Reischl U."/>
            <person name="Sanchez S."/>
        </authorList>
    </citation>
    <scope>NUCLEOTIDE SEQUENCE [LARGE SCALE GENOMIC DNA]</scope>
    <source>
        <strain evidence="1 2">24999</strain>
    </source>
</reference>
<accession>A0A1Q9WDA6</accession>
<dbReference type="AlphaFoldDB" id="A0A1Q9WDA6"/>
<proteinExistence type="predicted"/>
<evidence type="ECO:0000313" key="2">
    <source>
        <dbReference type="Proteomes" id="UP000179636"/>
    </source>
</evidence>
<name>A0A1Q9WDA6_9MYCO</name>
<evidence type="ECO:0000313" key="1">
    <source>
        <dbReference type="EMBL" id="OHT78095.1"/>
    </source>
</evidence>
<comment type="caution">
    <text evidence="1">The sequence shown here is derived from an EMBL/GenBank/DDBJ whole genome shotgun (WGS) entry which is preliminary data.</text>
</comment>
<sequence length="64" mass="7019">MLRALATLMREHTEELALLDVEFTSAFRMIETVKPMTQPPASPLSRGGVLGGQVAFAERECTRG</sequence>